<dbReference type="STRING" id="1108812.AWC16_15720"/>
<gene>
    <name evidence="1" type="ORF">AWC16_15720</name>
</gene>
<dbReference type="Proteomes" id="UP000193866">
    <property type="component" value="Unassembled WGS sequence"/>
</dbReference>
<dbReference type="OrthoDB" id="5241763at2"/>
<evidence type="ECO:0000313" key="1">
    <source>
        <dbReference type="EMBL" id="ORW09657.1"/>
    </source>
</evidence>
<dbReference type="AlphaFoldDB" id="A0A1X1YEZ6"/>
<protein>
    <submittedName>
        <fullName evidence="1">Oxidoreductase</fullName>
    </submittedName>
</protein>
<comment type="caution">
    <text evidence="1">The sequence shown here is derived from an EMBL/GenBank/DDBJ whole genome shotgun (WGS) entry which is preliminary data.</text>
</comment>
<accession>A0A1X1YEZ6</accession>
<reference evidence="1 2" key="1">
    <citation type="submission" date="2016-01" db="EMBL/GenBank/DDBJ databases">
        <title>The new phylogeny of the genus Mycobacterium.</title>
        <authorList>
            <person name="Tarcisio F."/>
            <person name="Conor M."/>
            <person name="Antonella G."/>
            <person name="Elisabetta G."/>
            <person name="Giulia F.S."/>
            <person name="Sara T."/>
            <person name="Anna F."/>
            <person name="Clotilde B."/>
            <person name="Roberto B."/>
            <person name="Veronica D.S."/>
            <person name="Fabio R."/>
            <person name="Monica P."/>
            <person name="Olivier J."/>
            <person name="Enrico T."/>
            <person name="Nicola S."/>
        </authorList>
    </citation>
    <scope>NUCLEOTIDE SEQUENCE [LARGE SCALE GENOMIC DNA]</scope>
    <source>
        <strain evidence="1 2">DSM 45394</strain>
    </source>
</reference>
<dbReference type="EMBL" id="LQPG01000027">
    <property type="protein sequence ID" value="ORW09657.1"/>
    <property type="molecule type" value="Genomic_DNA"/>
</dbReference>
<sequence>MTTHRDPLAPLLELPGVAEVSEKVRDELARVHRHKTNMRGWPVSAAEASLRAARASSVLDGGPAVVDAAATDDPVFAGALRVAQALEGGETSLVEVWRRAPLQALARLHVLAAADLVDEERLGRPEGGAAVGRRLEMLAELATGGTSVAAPVFAAVVHGELLTLAPFGSADGVVARGAARLVTIASGLDRHGLGVPEVAWMRKAGEYRRAAADFAGGSAEGVTAWMMLCCDALHAGALDALKIAEAGR</sequence>
<evidence type="ECO:0000313" key="2">
    <source>
        <dbReference type="Proteomes" id="UP000193866"/>
    </source>
</evidence>
<organism evidence="1 2">
    <name type="scientific">Mycolicibacter longobardus</name>
    <dbReference type="NCBI Taxonomy" id="1108812"/>
    <lineage>
        <taxon>Bacteria</taxon>
        <taxon>Bacillati</taxon>
        <taxon>Actinomycetota</taxon>
        <taxon>Actinomycetes</taxon>
        <taxon>Mycobacteriales</taxon>
        <taxon>Mycobacteriaceae</taxon>
        <taxon>Mycolicibacter</taxon>
    </lineage>
</organism>
<dbReference type="RefSeq" id="WP_085265562.1">
    <property type="nucleotide sequence ID" value="NZ_JACKVG010000023.1"/>
</dbReference>
<proteinExistence type="predicted"/>
<name>A0A1X1YEZ6_9MYCO</name>
<keyword evidence="2" id="KW-1185">Reference proteome</keyword>